<protein>
    <recommendedName>
        <fullName evidence="2">FtsX extracellular domain-containing protein</fullName>
    </recommendedName>
</protein>
<organism evidence="3 4">
    <name type="scientific">Actinomadura decatromicini</name>
    <dbReference type="NCBI Taxonomy" id="2604572"/>
    <lineage>
        <taxon>Bacteria</taxon>
        <taxon>Bacillati</taxon>
        <taxon>Actinomycetota</taxon>
        <taxon>Actinomycetes</taxon>
        <taxon>Streptosporangiales</taxon>
        <taxon>Thermomonosporaceae</taxon>
        <taxon>Actinomadura</taxon>
    </lineage>
</organism>
<keyword evidence="4" id="KW-1185">Reference proteome</keyword>
<feature type="domain" description="FtsX extracellular" evidence="2">
    <location>
        <begin position="60"/>
        <end position="162"/>
    </location>
</feature>
<proteinExistence type="predicted"/>
<name>A0A5D3FQK8_9ACTN</name>
<dbReference type="AlphaFoldDB" id="A0A5D3FQK8"/>
<keyword evidence="1" id="KW-0472">Membrane</keyword>
<keyword evidence="1" id="KW-1133">Transmembrane helix</keyword>
<feature type="transmembrane region" description="Helical" evidence="1">
    <location>
        <begin position="20"/>
        <end position="44"/>
    </location>
</feature>
<keyword evidence="1" id="KW-0812">Transmembrane</keyword>
<sequence length="168" mass="17980">MTEPREDGPDAPGRRSPRPLVLVALFTAFVLSVVGMTAGTYLVFDRTMGKDDAKGGAGRQVNVFLCVKSSDPAKCGQGAATDLQKDAIRKRLQSMPKVRSVVYLSQDQAWADFKRKFADDKDLIGSVRPQDIPDSFQARVEDGGAAKAVKAAMTGVPGVEAVVLDRPA</sequence>
<evidence type="ECO:0000259" key="2">
    <source>
        <dbReference type="Pfam" id="PF18075"/>
    </source>
</evidence>
<dbReference type="RefSeq" id="WP_148758930.1">
    <property type="nucleotide sequence ID" value="NZ_VSRQ01000002.1"/>
</dbReference>
<evidence type="ECO:0000256" key="1">
    <source>
        <dbReference type="SAM" id="Phobius"/>
    </source>
</evidence>
<evidence type="ECO:0000313" key="4">
    <source>
        <dbReference type="Proteomes" id="UP000323505"/>
    </source>
</evidence>
<dbReference type="InterPro" id="IPR040690">
    <property type="entry name" value="FtsX_ECD"/>
</dbReference>
<dbReference type="EMBL" id="VSRQ01000002">
    <property type="protein sequence ID" value="TYK51097.1"/>
    <property type="molecule type" value="Genomic_DNA"/>
</dbReference>
<dbReference type="Pfam" id="PF18075">
    <property type="entry name" value="FtsX_ECD"/>
    <property type="match status" value="1"/>
</dbReference>
<comment type="caution">
    <text evidence="3">The sequence shown here is derived from an EMBL/GenBank/DDBJ whole genome shotgun (WGS) entry which is preliminary data.</text>
</comment>
<accession>A0A5D3FQK8</accession>
<evidence type="ECO:0000313" key="3">
    <source>
        <dbReference type="EMBL" id="TYK51097.1"/>
    </source>
</evidence>
<dbReference type="Proteomes" id="UP000323505">
    <property type="component" value="Unassembled WGS sequence"/>
</dbReference>
<reference evidence="3 4" key="1">
    <citation type="submission" date="2019-08" db="EMBL/GenBank/DDBJ databases">
        <title>Actinomadura sp. nov. CYP1-5 isolated from mountain soil.</title>
        <authorList>
            <person name="Songsumanus A."/>
            <person name="Kuncharoen N."/>
            <person name="Kudo T."/>
            <person name="Yuki M."/>
            <person name="Igarashi Y."/>
            <person name="Tanasupawat S."/>
        </authorList>
    </citation>
    <scope>NUCLEOTIDE SEQUENCE [LARGE SCALE GENOMIC DNA]</scope>
    <source>
        <strain evidence="3 4">CYP1-5</strain>
    </source>
</reference>
<dbReference type="Gene3D" id="3.30.70.3040">
    <property type="match status" value="1"/>
</dbReference>
<gene>
    <name evidence="3" type="ORF">FXF68_11660</name>
</gene>